<dbReference type="Pfam" id="PF00528">
    <property type="entry name" value="BPD_transp_1"/>
    <property type="match status" value="1"/>
</dbReference>
<keyword evidence="7 9" id="KW-1133">Transmembrane helix</keyword>
<feature type="transmembrane region" description="Helical" evidence="9">
    <location>
        <begin position="196"/>
        <end position="215"/>
    </location>
</feature>
<dbReference type="GO" id="GO:0006865">
    <property type="term" value="P:amino acid transport"/>
    <property type="evidence" value="ECO:0007669"/>
    <property type="project" value="TreeGrafter"/>
</dbReference>
<keyword evidence="5" id="KW-0997">Cell inner membrane</keyword>
<name>A0A7W8XS80_9HYPH</name>
<evidence type="ECO:0000256" key="5">
    <source>
        <dbReference type="ARBA" id="ARBA00022519"/>
    </source>
</evidence>
<keyword evidence="4" id="KW-1003">Cell membrane</keyword>
<evidence type="ECO:0000256" key="7">
    <source>
        <dbReference type="ARBA" id="ARBA00022989"/>
    </source>
</evidence>
<evidence type="ECO:0000256" key="4">
    <source>
        <dbReference type="ARBA" id="ARBA00022475"/>
    </source>
</evidence>
<protein>
    <submittedName>
        <fullName evidence="11">Polar amino acid transport system permease protein/octopine/nopaline transport system permease protein</fullName>
    </submittedName>
</protein>
<dbReference type="InterPro" id="IPR035906">
    <property type="entry name" value="MetI-like_sf"/>
</dbReference>
<organism evidence="11 12">
    <name type="scientific">Rhizobium paranaense</name>
    <dbReference type="NCBI Taxonomy" id="1650438"/>
    <lineage>
        <taxon>Bacteria</taxon>
        <taxon>Pseudomonadati</taxon>
        <taxon>Pseudomonadota</taxon>
        <taxon>Alphaproteobacteria</taxon>
        <taxon>Hyphomicrobiales</taxon>
        <taxon>Rhizobiaceae</taxon>
        <taxon>Rhizobium/Agrobacterium group</taxon>
        <taxon>Rhizobium</taxon>
    </lineage>
</organism>
<dbReference type="PANTHER" id="PTHR30614">
    <property type="entry name" value="MEMBRANE COMPONENT OF AMINO ACID ABC TRANSPORTER"/>
    <property type="match status" value="1"/>
</dbReference>
<feature type="domain" description="ABC transmembrane type-1" evidence="10">
    <location>
        <begin position="18"/>
        <end position="215"/>
    </location>
</feature>
<dbReference type="GO" id="GO:0043190">
    <property type="term" value="C:ATP-binding cassette (ABC) transporter complex"/>
    <property type="evidence" value="ECO:0007669"/>
    <property type="project" value="InterPro"/>
</dbReference>
<gene>
    <name evidence="11" type="ORF">GGD50_003259</name>
</gene>
<dbReference type="CDD" id="cd06261">
    <property type="entry name" value="TM_PBP2"/>
    <property type="match status" value="1"/>
</dbReference>
<evidence type="ECO:0000256" key="2">
    <source>
        <dbReference type="ARBA" id="ARBA00010072"/>
    </source>
</evidence>
<dbReference type="InterPro" id="IPR000515">
    <property type="entry name" value="MetI-like"/>
</dbReference>
<comment type="caution">
    <text evidence="11">The sequence shown here is derived from an EMBL/GenBank/DDBJ whole genome shotgun (WGS) entry which is preliminary data.</text>
</comment>
<evidence type="ECO:0000256" key="8">
    <source>
        <dbReference type="ARBA" id="ARBA00023136"/>
    </source>
</evidence>
<evidence type="ECO:0000256" key="3">
    <source>
        <dbReference type="ARBA" id="ARBA00022448"/>
    </source>
</evidence>
<comment type="caution">
    <text evidence="9">Lacks conserved residue(s) required for the propagation of feature annotation.</text>
</comment>
<evidence type="ECO:0000313" key="12">
    <source>
        <dbReference type="Proteomes" id="UP000549882"/>
    </source>
</evidence>
<proteinExistence type="inferred from homology"/>
<dbReference type="PANTHER" id="PTHR30614:SF10">
    <property type="entry name" value="ARGININE ABC TRANSPORTER PERMEASE PROTEIN ARTM"/>
    <property type="match status" value="1"/>
</dbReference>
<dbReference type="Gene3D" id="1.10.3720.10">
    <property type="entry name" value="MetI-like"/>
    <property type="match status" value="1"/>
</dbReference>
<evidence type="ECO:0000256" key="9">
    <source>
        <dbReference type="RuleBase" id="RU363032"/>
    </source>
</evidence>
<dbReference type="EMBL" id="JACHBI010000006">
    <property type="protein sequence ID" value="MBB5574630.1"/>
    <property type="molecule type" value="Genomic_DNA"/>
</dbReference>
<sequence>MFSFELFAPAFMAVKNGFLLTIAITLASFALGQVLALPLSLVLTSEKRYLRLPVATYTFLVRGSPLLVQLFILYYGLGQIEAIRHSVLWPVLRSPVNCAILAIGLNSAAYSAELLAGAIRQIPRGQWEAGSALGLHRGVLLLKVIMPQAYRAVLPAIGNELVLVMKGSTLASAVTVIEMTGAARVFVAKTYAPFETFLIAGAIYLLMGAVFGRLFRTIEARIAIPGR</sequence>
<dbReference type="NCBIfam" id="TIGR01726">
    <property type="entry name" value="HEQRo_perm_3TM"/>
    <property type="match status" value="1"/>
</dbReference>
<reference evidence="11 12" key="1">
    <citation type="submission" date="2020-08" db="EMBL/GenBank/DDBJ databases">
        <title>Genomic Encyclopedia of Type Strains, Phase IV (KMG-V): Genome sequencing to study the core and pangenomes of soil and plant-associated prokaryotes.</title>
        <authorList>
            <person name="Whitman W."/>
        </authorList>
    </citation>
    <scope>NUCLEOTIDE SEQUENCE [LARGE SCALE GENOMIC DNA]</scope>
    <source>
        <strain evidence="11 12">SEMIA 4064</strain>
    </source>
</reference>
<keyword evidence="3 9" id="KW-0813">Transport</keyword>
<evidence type="ECO:0000259" key="10">
    <source>
        <dbReference type="PROSITE" id="PS50928"/>
    </source>
</evidence>
<dbReference type="PROSITE" id="PS50928">
    <property type="entry name" value="ABC_TM1"/>
    <property type="match status" value="1"/>
</dbReference>
<dbReference type="AlphaFoldDB" id="A0A7W8XS80"/>
<dbReference type="InterPro" id="IPR010065">
    <property type="entry name" value="AA_ABC_transptr_permease_3TM"/>
</dbReference>
<dbReference type="Proteomes" id="UP000549882">
    <property type="component" value="Unassembled WGS sequence"/>
</dbReference>
<comment type="similarity">
    <text evidence="2">Belongs to the binding-protein-dependent transport system permease family. HisMQ subfamily.</text>
</comment>
<comment type="subcellular location">
    <subcellularLocation>
        <location evidence="1">Cell inner membrane</location>
        <topology evidence="1">Multi-pass membrane protein</topology>
    </subcellularLocation>
    <subcellularLocation>
        <location evidence="9">Cell membrane</location>
        <topology evidence="9">Multi-pass membrane protein</topology>
    </subcellularLocation>
</comment>
<evidence type="ECO:0000256" key="1">
    <source>
        <dbReference type="ARBA" id="ARBA00004429"/>
    </source>
</evidence>
<dbReference type="InterPro" id="IPR043429">
    <property type="entry name" value="ArtM/GltK/GlnP/TcyL/YhdX-like"/>
</dbReference>
<dbReference type="GO" id="GO:0022857">
    <property type="term" value="F:transmembrane transporter activity"/>
    <property type="evidence" value="ECO:0007669"/>
    <property type="project" value="InterPro"/>
</dbReference>
<dbReference type="SUPFAM" id="SSF161098">
    <property type="entry name" value="MetI-like"/>
    <property type="match status" value="1"/>
</dbReference>
<accession>A0A7W8XS80</accession>
<dbReference type="RefSeq" id="WP_183938326.1">
    <property type="nucleotide sequence ID" value="NZ_JACHBI010000006.1"/>
</dbReference>
<keyword evidence="6 9" id="KW-0812">Transmembrane</keyword>
<keyword evidence="8 9" id="KW-0472">Membrane</keyword>
<evidence type="ECO:0000313" key="11">
    <source>
        <dbReference type="EMBL" id="MBB5574630.1"/>
    </source>
</evidence>
<evidence type="ECO:0000256" key="6">
    <source>
        <dbReference type="ARBA" id="ARBA00022692"/>
    </source>
</evidence>
<keyword evidence="12" id="KW-1185">Reference proteome</keyword>